<dbReference type="Proteomes" id="UP000263627">
    <property type="component" value="Chromosome"/>
</dbReference>
<sequence>MAPGSLAWVTASNHFGDMKNPPLGADFFCLQYELLTRFGLEDVGTKVVVVHLLQLKVGDVHRPGFFL</sequence>
<evidence type="ECO:0000313" key="2">
    <source>
        <dbReference type="EMBL" id="OYQ98799.1"/>
    </source>
</evidence>
<reference evidence="2 3" key="1">
    <citation type="submission" date="2017-04" db="EMBL/GenBank/DDBJ databases">
        <title>Emergence of KPC-2-producing Citrobacter isolates from sediments of a Chinese river.</title>
        <authorList>
            <person name="Zheng B."/>
        </authorList>
    </citation>
    <scope>NUCLEOTIDE SEQUENCE [LARGE SCALE GENOMIC DNA]</scope>
    <source>
        <strain evidence="2 3">C191</strain>
    </source>
</reference>
<name>A0AA44NHQ2_CITFR</name>
<dbReference type="AlphaFoldDB" id="A0AA44NHQ2"/>
<proteinExistence type="predicted"/>
<gene>
    <name evidence="1" type="ORF">AM363_11140</name>
    <name evidence="2" type="ORF">B9P89_22105</name>
</gene>
<dbReference type="EMBL" id="CP032184">
    <property type="protein sequence ID" value="AXZ47468.1"/>
    <property type="molecule type" value="Genomic_DNA"/>
</dbReference>
<evidence type="ECO:0000313" key="3">
    <source>
        <dbReference type="Proteomes" id="UP000215827"/>
    </source>
</evidence>
<accession>A0AA44NHQ2</accession>
<dbReference type="EMBL" id="NEFA01000034">
    <property type="protein sequence ID" value="OYQ98799.1"/>
    <property type="molecule type" value="Genomic_DNA"/>
</dbReference>
<organism evidence="2 3">
    <name type="scientific">Citrobacter freundii</name>
    <dbReference type="NCBI Taxonomy" id="546"/>
    <lineage>
        <taxon>Bacteria</taxon>
        <taxon>Pseudomonadati</taxon>
        <taxon>Pseudomonadota</taxon>
        <taxon>Gammaproteobacteria</taxon>
        <taxon>Enterobacterales</taxon>
        <taxon>Enterobacteriaceae</taxon>
        <taxon>Citrobacter</taxon>
        <taxon>Citrobacter freundii complex</taxon>
    </lineage>
</organism>
<protein>
    <submittedName>
        <fullName evidence="2">Uncharacterized protein</fullName>
    </submittedName>
</protein>
<dbReference type="Proteomes" id="UP000215827">
    <property type="component" value="Unassembled WGS sequence"/>
</dbReference>
<reference evidence="1 4" key="2">
    <citation type="submission" date="2018-09" db="EMBL/GenBank/DDBJ databases">
        <title>Whole genome sequencing of Citrobacter freundii AR_0116.</title>
        <authorList>
            <person name="Conlan S."/>
            <person name="Thomas P.J."/>
            <person name="Mullikin J."/>
            <person name="Frank K.M."/>
            <person name="Segre J.A."/>
        </authorList>
    </citation>
    <scope>NUCLEOTIDE SEQUENCE [LARGE SCALE GENOMIC DNA]</scope>
    <source>
        <strain evidence="1 4">AR_0116</strain>
    </source>
</reference>
<evidence type="ECO:0000313" key="4">
    <source>
        <dbReference type="Proteomes" id="UP000263627"/>
    </source>
</evidence>
<evidence type="ECO:0000313" key="1">
    <source>
        <dbReference type="EMBL" id="AXZ47468.1"/>
    </source>
</evidence>